<name>A0AAX4I1M2_9PEZI</name>
<dbReference type="AlphaFoldDB" id="A0AAX4I1M2"/>
<sequence>MTPLLPQEPAPFQFGRTIADVYEDVLLSPGATSLSSSAAQSRSLPGTAAVQLRLKEANSFVASSARNNPRSPFRPESKFSSVATPSASGLTVCLRDLEVTKGSGSTLLGSEYTKK</sequence>
<evidence type="ECO:0000313" key="2">
    <source>
        <dbReference type="EMBL" id="WQF77086.1"/>
    </source>
</evidence>
<accession>A0AAX4I1M2</accession>
<dbReference type="EMBL" id="CP137305">
    <property type="protein sequence ID" value="WQF77086.1"/>
    <property type="molecule type" value="Genomic_DNA"/>
</dbReference>
<gene>
    <name evidence="2" type="ORF">CDEST_02100</name>
</gene>
<keyword evidence="3" id="KW-1185">Reference proteome</keyword>
<feature type="region of interest" description="Disordered" evidence="1">
    <location>
        <begin position="61"/>
        <end position="87"/>
    </location>
</feature>
<protein>
    <submittedName>
        <fullName evidence="2">Uncharacterized protein</fullName>
    </submittedName>
</protein>
<dbReference type="Proteomes" id="UP001322277">
    <property type="component" value="Chromosome 1"/>
</dbReference>
<evidence type="ECO:0000313" key="3">
    <source>
        <dbReference type="Proteomes" id="UP001322277"/>
    </source>
</evidence>
<evidence type="ECO:0000256" key="1">
    <source>
        <dbReference type="SAM" id="MobiDB-lite"/>
    </source>
</evidence>
<feature type="compositionally biased region" description="Polar residues" evidence="1">
    <location>
        <begin position="61"/>
        <end position="70"/>
    </location>
</feature>
<feature type="compositionally biased region" description="Polar residues" evidence="1">
    <location>
        <begin position="78"/>
        <end position="87"/>
    </location>
</feature>
<proteinExistence type="predicted"/>
<organism evidence="2 3">
    <name type="scientific">Colletotrichum destructivum</name>
    <dbReference type="NCBI Taxonomy" id="34406"/>
    <lineage>
        <taxon>Eukaryota</taxon>
        <taxon>Fungi</taxon>
        <taxon>Dikarya</taxon>
        <taxon>Ascomycota</taxon>
        <taxon>Pezizomycotina</taxon>
        <taxon>Sordariomycetes</taxon>
        <taxon>Hypocreomycetidae</taxon>
        <taxon>Glomerellales</taxon>
        <taxon>Glomerellaceae</taxon>
        <taxon>Colletotrichum</taxon>
        <taxon>Colletotrichum destructivum species complex</taxon>
    </lineage>
</organism>
<dbReference type="RefSeq" id="XP_062774310.1">
    <property type="nucleotide sequence ID" value="XM_062918259.1"/>
</dbReference>
<dbReference type="KEGG" id="cdet:87938603"/>
<reference evidence="3" key="1">
    <citation type="journal article" date="2023" name="bioRxiv">
        <title>Complete genome of the Medicago anthracnose fungus, Colletotrichum destructivum, reveals a mini-chromosome-like region within a core chromosome.</title>
        <authorList>
            <person name="Lapalu N."/>
            <person name="Simon A."/>
            <person name="Lu A."/>
            <person name="Plaumann P.-L."/>
            <person name="Amselem J."/>
            <person name="Pigne S."/>
            <person name="Auger A."/>
            <person name="Koch C."/>
            <person name="Dallery J.-F."/>
            <person name="O'Connell R.J."/>
        </authorList>
    </citation>
    <scope>NUCLEOTIDE SEQUENCE [LARGE SCALE GENOMIC DNA]</scope>
    <source>
        <strain evidence="3">CBS 520.97</strain>
    </source>
</reference>
<dbReference type="GeneID" id="87938603"/>